<reference evidence="5" key="1">
    <citation type="journal article" date="2023" name="Commun. Biol.">
        <title>Genome analysis of Parmales, the sister group of diatoms, reveals the evolutionary specialization of diatoms from phago-mixotrophs to photoautotrophs.</title>
        <authorList>
            <person name="Ban H."/>
            <person name="Sato S."/>
            <person name="Yoshikawa S."/>
            <person name="Yamada K."/>
            <person name="Nakamura Y."/>
            <person name="Ichinomiya M."/>
            <person name="Sato N."/>
            <person name="Blanc-Mathieu R."/>
            <person name="Endo H."/>
            <person name="Kuwata A."/>
            <person name="Ogata H."/>
        </authorList>
    </citation>
    <scope>NUCLEOTIDE SEQUENCE [LARGE SCALE GENOMIC DNA]</scope>
    <source>
        <strain evidence="5">NIES 3699</strain>
    </source>
</reference>
<evidence type="ECO:0000313" key="4">
    <source>
        <dbReference type="EMBL" id="GMH92466.1"/>
    </source>
</evidence>
<gene>
    <name evidence="4" type="ORF">TrVE_jg6725</name>
</gene>
<dbReference type="Proteomes" id="UP001165160">
    <property type="component" value="Unassembled WGS sequence"/>
</dbReference>
<dbReference type="InterPro" id="IPR013083">
    <property type="entry name" value="Znf_RING/FYVE/PHD"/>
</dbReference>
<dbReference type="GO" id="GO:0016567">
    <property type="term" value="P:protein ubiquitination"/>
    <property type="evidence" value="ECO:0007669"/>
    <property type="project" value="InterPro"/>
</dbReference>
<name>A0A9W7BL83_9STRA</name>
<evidence type="ECO:0000259" key="3">
    <source>
        <dbReference type="PROSITE" id="PS51698"/>
    </source>
</evidence>
<evidence type="ECO:0000313" key="5">
    <source>
        <dbReference type="Proteomes" id="UP001165160"/>
    </source>
</evidence>
<dbReference type="Pfam" id="PF04564">
    <property type="entry name" value="U-box"/>
    <property type="match status" value="1"/>
</dbReference>
<sequence length="336" mass="38107">MSAEYELRIVKTINEKLTKQFDELKSLIDEQQEELDLVNSELSETVEENSKLLKALEDSICPITREPIRNEVINVADATKYEKEAIEEWLIRSNSSPVTRALTTTSDLQTVKSLCEGVQRLSTAEQSSRRLESDLEEEQCARNRSERHVAALRDTLIQRDERLAEAHSRTRFWKIQAEKGSADLQTARRQLLGSPYNSDPRSPRTPRSLRQNEVQEHMSSWEEAAFARTVPVTNPLRAATEEDLNRNIRTITSSMKIELRRKGANDVATKCSVFYAQRIVCEVKKYYALRRPYESHAPTVAATESAAADISSRLSTAAARAADRVSLMHSRAGSRL</sequence>
<evidence type="ECO:0000256" key="1">
    <source>
        <dbReference type="SAM" id="Coils"/>
    </source>
</evidence>
<feature type="region of interest" description="Disordered" evidence="2">
    <location>
        <begin position="192"/>
        <end position="214"/>
    </location>
</feature>
<dbReference type="EMBL" id="BRXX01000129">
    <property type="protein sequence ID" value="GMH92466.1"/>
    <property type="molecule type" value="Genomic_DNA"/>
</dbReference>
<protein>
    <recommendedName>
        <fullName evidence="3">U-box domain-containing protein</fullName>
    </recommendedName>
</protein>
<dbReference type="AlphaFoldDB" id="A0A9W7BL83"/>
<organism evidence="4 5">
    <name type="scientific">Triparma verrucosa</name>
    <dbReference type="NCBI Taxonomy" id="1606542"/>
    <lineage>
        <taxon>Eukaryota</taxon>
        <taxon>Sar</taxon>
        <taxon>Stramenopiles</taxon>
        <taxon>Ochrophyta</taxon>
        <taxon>Bolidophyceae</taxon>
        <taxon>Parmales</taxon>
        <taxon>Triparmaceae</taxon>
        <taxon>Triparma</taxon>
    </lineage>
</organism>
<dbReference type="SUPFAM" id="SSF57850">
    <property type="entry name" value="RING/U-box"/>
    <property type="match status" value="1"/>
</dbReference>
<dbReference type="PROSITE" id="PS51698">
    <property type="entry name" value="U_BOX"/>
    <property type="match status" value="1"/>
</dbReference>
<keyword evidence="1" id="KW-0175">Coiled coil</keyword>
<comment type="caution">
    <text evidence="4">The sequence shown here is derived from an EMBL/GenBank/DDBJ whole genome shotgun (WGS) entry which is preliminary data.</text>
</comment>
<evidence type="ECO:0000256" key="2">
    <source>
        <dbReference type="SAM" id="MobiDB-lite"/>
    </source>
</evidence>
<keyword evidence="5" id="KW-1185">Reference proteome</keyword>
<dbReference type="GO" id="GO:0004842">
    <property type="term" value="F:ubiquitin-protein transferase activity"/>
    <property type="evidence" value="ECO:0007669"/>
    <property type="project" value="InterPro"/>
</dbReference>
<accession>A0A9W7BL83</accession>
<dbReference type="InterPro" id="IPR003613">
    <property type="entry name" value="Ubox_domain"/>
</dbReference>
<proteinExistence type="predicted"/>
<dbReference type="Gene3D" id="3.30.40.10">
    <property type="entry name" value="Zinc/RING finger domain, C3HC4 (zinc finger)"/>
    <property type="match status" value="1"/>
</dbReference>
<feature type="coiled-coil region" evidence="1">
    <location>
        <begin position="14"/>
        <end position="59"/>
    </location>
</feature>
<feature type="domain" description="U-box" evidence="3">
    <location>
        <begin position="54"/>
        <end position="128"/>
    </location>
</feature>